<feature type="compositionally biased region" description="Polar residues" evidence="1">
    <location>
        <begin position="36"/>
        <end position="68"/>
    </location>
</feature>
<dbReference type="Proteomes" id="UP001597100">
    <property type="component" value="Unassembled WGS sequence"/>
</dbReference>
<keyword evidence="4" id="KW-1185">Reference proteome</keyword>
<evidence type="ECO:0000313" key="3">
    <source>
        <dbReference type="EMBL" id="MFD0975666.1"/>
    </source>
</evidence>
<dbReference type="RefSeq" id="WP_380736708.1">
    <property type="nucleotide sequence ID" value="NZ_JBHTJP010000032.1"/>
</dbReference>
<proteinExistence type="predicted"/>
<evidence type="ECO:0008006" key="5">
    <source>
        <dbReference type="Google" id="ProtNLM"/>
    </source>
</evidence>
<name>A0ABW3ICE5_9FLAO</name>
<accession>A0ABW3ICE5</accession>
<feature type="region of interest" description="Disordered" evidence="1">
    <location>
        <begin position="28"/>
        <end position="77"/>
    </location>
</feature>
<protein>
    <recommendedName>
        <fullName evidence="5">Secreted protein</fullName>
    </recommendedName>
</protein>
<comment type="caution">
    <text evidence="3">The sequence shown here is derived from an EMBL/GenBank/DDBJ whole genome shotgun (WGS) entry which is preliminary data.</text>
</comment>
<evidence type="ECO:0000256" key="2">
    <source>
        <dbReference type="SAM" id="SignalP"/>
    </source>
</evidence>
<evidence type="ECO:0000313" key="4">
    <source>
        <dbReference type="Proteomes" id="UP001597100"/>
    </source>
</evidence>
<feature type="signal peptide" evidence="2">
    <location>
        <begin position="1"/>
        <end position="19"/>
    </location>
</feature>
<evidence type="ECO:0000256" key="1">
    <source>
        <dbReference type="SAM" id="MobiDB-lite"/>
    </source>
</evidence>
<sequence length="220" mass="24442">MKKNILFSAIFLLSMSLMGQVDQSTTTVKAPDGLLTSPQTGDESKSLLRTNGNHSLSNKRGLLNSSSVKLGEEKEPSFSMRTDNGLMTFKPKDFAPKAFTKDKEIKAEYHKDQYLGDLKTGGGFVELYCRDHEYVDGDRIRIYVNGEMIHNNIALGAGYHPILVRLNMGFNSIEFEALNQGTSGPNTAELRIFDENGMEMAKKEWNLITGGKANLIVVKQ</sequence>
<feature type="chain" id="PRO_5046125689" description="Secreted protein" evidence="2">
    <location>
        <begin position="20"/>
        <end position="220"/>
    </location>
</feature>
<keyword evidence="2" id="KW-0732">Signal</keyword>
<organism evidence="3 4">
    <name type="scientific">Salinimicrobium gaetbulicola</name>
    <dbReference type="NCBI Taxonomy" id="999702"/>
    <lineage>
        <taxon>Bacteria</taxon>
        <taxon>Pseudomonadati</taxon>
        <taxon>Bacteroidota</taxon>
        <taxon>Flavobacteriia</taxon>
        <taxon>Flavobacteriales</taxon>
        <taxon>Flavobacteriaceae</taxon>
        <taxon>Salinimicrobium</taxon>
    </lineage>
</organism>
<gene>
    <name evidence="3" type="ORF">ACFQ1G_02575</name>
</gene>
<reference evidence="4" key="1">
    <citation type="journal article" date="2019" name="Int. J. Syst. Evol. Microbiol.">
        <title>The Global Catalogue of Microorganisms (GCM) 10K type strain sequencing project: providing services to taxonomists for standard genome sequencing and annotation.</title>
        <authorList>
            <consortium name="The Broad Institute Genomics Platform"/>
            <consortium name="The Broad Institute Genome Sequencing Center for Infectious Disease"/>
            <person name="Wu L."/>
            <person name="Ma J."/>
        </authorList>
    </citation>
    <scope>NUCLEOTIDE SEQUENCE [LARGE SCALE GENOMIC DNA]</scope>
    <source>
        <strain evidence="4">CCUG 60898</strain>
    </source>
</reference>
<dbReference type="EMBL" id="JBHTJP010000032">
    <property type="protein sequence ID" value="MFD0975666.1"/>
    <property type="molecule type" value="Genomic_DNA"/>
</dbReference>